<comment type="caution">
    <text evidence="1">The sequence shown here is derived from an EMBL/GenBank/DDBJ whole genome shotgun (WGS) entry which is preliminary data.</text>
</comment>
<sequence length="64" mass="7339">MANGDIRIKQPHPNVRKMLEQLRQQGIYGTTVDEVAERLMLGKLVDLMGAPKIDLSQVQRPRKR</sequence>
<evidence type="ECO:0000313" key="2">
    <source>
        <dbReference type="Proteomes" id="UP000178117"/>
    </source>
</evidence>
<gene>
    <name evidence="1" type="ORF">A3C88_01975</name>
</gene>
<dbReference type="EMBL" id="MGJZ01000012">
    <property type="protein sequence ID" value="OGN17373.1"/>
    <property type="molecule type" value="Genomic_DNA"/>
</dbReference>
<reference evidence="1 2" key="1">
    <citation type="journal article" date="2016" name="Nat. Commun.">
        <title>Thousands of microbial genomes shed light on interconnected biogeochemical processes in an aquifer system.</title>
        <authorList>
            <person name="Anantharaman K."/>
            <person name="Brown C.T."/>
            <person name="Hug L.A."/>
            <person name="Sharon I."/>
            <person name="Castelle C.J."/>
            <person name="Probst A.J."/>
            <person name="Thomas B.C."/>
            <person name="Singh A."/>
            <person name="Wilkins M.J."/>
            <person name="Karaoz U."/>
            <person name="Brodie E.L."/>
            <person name="Williams K.H."/>
            <person name="Hubbard S.S."/>
            <person name="Banfield J.F."/>
        </authorList>
    </citation>
    <scope>NUCLEOTIDE SEQUENCE [LARGE SCALE GENOMIC DNA]</scope>
</reference>
<dbReference type="STRING" id="1802685.A3C88_01975"/>
<protein>
    <submittedName>
        <fullName evidence="1">Uncharacterized protein</fullName>
    </submittedName>
</protein>
<proteinExistence type="predicted"/>
<name>A0A1F8FW21_9BACT</name>
<organism evidence="1 2">
    <name type="scientific">Candidatus Yanofskybacteria bacterium RIFCSPHIGHO2_02_FULL_50_12</name>
    <dbReference type="NCBI Taxonomy" id="1802685"/>
    <lineage>
        <taxon>Bacteria</taxon>
        <taxon>Candidatus Yanofskyibacteriota</taxon>
    </lineage>
</organism>
<dbReference type="AlphaFoldDB" id="A0A1F8FW21"/>
<evidence type="ECO:0000313" key="1">
    <source>
        <dbReference type="EMBL" id="OGN17373.1"/>
    </source>
</evidence>
<dbReference type="Proteomes" id="UP000178117">
    <property type="component" value="Unassembled WGS sequence"/>
</dbReference>
<accession>A0A1F8FW21</accession>